<name>A0A0J9E2I5_9RHOB</name>
<comment type="caution">
    <text evidence="2">The sequence shown here is derived from an EMBL/GenBank/DDBJ whole genome shotgun (WGS) entry which is preliminary data.</text>
</comment>
<dbReference type="RefSeq" id="WP_049642713.1">
    <property type="nucleotide sequence ID" value="NZ_LFTY01000002.1"/>
</dbReference>
<dbReference type="PATRIC" id="fig|1675527.3.peg.1955"/>
<feature type="transmembrane region" description="Helical" evidence="1">
    <location>
        <begin position="504"/>
        <end position="523"/>
    </location>
</feature>
<accession>A0A0J9E2I5</accession>
<sequence length="679" mass="76233">MTRILVINLAKKFNFVRFARTDAVDLFPAESGVTLIDSTANQEWAHDEIWQDWPKQIERDPKTIADEVLDHSLFDTDYENRVVVALIVDEIADLTPTDTNEADPVAQTAIANVNEVIDRQSERQAQQIPFIGICVSRPDNAIQRDAAVNFIDGDSNIDAIVALGDNRHIREVDLGVRLILDMLTRIDSDIEAKMLFTGAARNAFVLTVPNSEATRANLLRYNFCISVQGKREAGIGETTSAARDSAAFTGLADIIDQVEEGVTALEKSGVDPLETKPFDIVGVAPRFKSADLLSNLDKASREYSRGTLVAVRERVASEVEAARYDGVEGIRTEADVRELIDTIIFPPIQFRQNLVNAIENSLSRMVKDSCNERAGQVSELRERIGSYFSLESDPRIDELVENEKVIDGLDLKQLGTARSLVGFWRAHDALMTAARRLPTRLFCFATYAGVCLAVYAVGFSYMWGTYIKPALRNGSTGPKLSDYDVWQFFALAMQRDPNVPSFDLIFIVVLVITFLLLAAKLAFRRYQKQARRAHAALVDRAAKVASEYSQLLHDIVEYRRRARGLQLRNALLQCIEGQEARTKAKKFAEAEAALQLSTAAQKAVTSSDRPELPDRAAKILKDEAMTHRWIPDYFKSVPKLKRREIIIRDAMFGNERPITTDILFENIEIEWQSLENWNT</sequence>
<organism evidence="2 3">
    <name type="scientific">Candidatus Rhodobacter oscarellae</name>
    <dbReference type="NCBI Taxonomy" id="1675527"/>
    <lineage>
        <taxon>Bacteria</taxon>
        <taxon>Pseudomonadati</taxon>
        <taxon>Pseudomonadota</taxon>
        <taxon>Alphaproteobacteria</taxon>
        <taxon>Rhodobacterales</taxon>
        <taxon>Rhodobacter group</taxon>
        <taxon>Rhodobacter</taxon>
    </lineage>
</organism>
<keyword evidence="1" id="KW-0472">Membrane</keyword>
<dbReference type="STRING" id="1675527.AIOL_001859"/>
<keyword evidence="1" id="KW-1133">Transmembrane helix</keyword>
<proteinExistence type="predicted"/>
<reference evidence="2 3" key="1">
    <citation type="submission" date="2015-06" db="EMBL/GenBank/DDBJ databases">
        <title>Draft genome sequence of an Alphaproteobacteria species associated to the Mediterranean sponge Oscarella lobularis.</title>
        <authorList>
            <person name="Jourda C."/>
            <person name="Santini S."/>
            <person name="Claverie J.-M."/>
        </authorList>
    </citation>
    <scope>NUCLEOTIDE SEQUENCE [LARGE SCALE GENOMIC DNA]</scope>
    <source>
        <strain evidence="2">IGS</strain>
    </source>
</reference>
<dbReference type="Proteomes" id="UP000037178">
    <property type="component" value="Unassembled WGS sequence"/>
</dbReference>
<evidence type="ECO:0000256" key="1">
    <source>
        <dbReference type="SAM" id="Phobius"/>
    </source>
</evidence>
<gene>
    <name evidence="2" type="ORF">AIOL_001859</name>
</gene>
<keyword evidence="3" id="KW-1185">Reference proteome</keyword>
<keyword evidence="1" id="KW-0812">Transmembrane</keyword>
<feature type="transmembrane region" description="Helical" evidence="1">
    <location>
        <begin position="441"/>
        <end position="463"/>
    </location>
</feature>
<dbReference type="AlphaFoldDB" id="A0A0J9E2I5"/>
<protein>
    <submittedName>
        <fullName evidence="2">Uncharacterized protein</fullName>
    </submittedName>
</protein>
<evidence type="ECO:0000313" key="3">
    <source>
        <dbReference type="Proteomes" id="UP000037178"/>
    </source>
</evidence>
<evidence type="ECO:0000313" key="2">
    <source>
        <dbReference type="EMBL" id="KMW56902.1"/>
    </source>
</evidence>
<dbReference type="EMBL" id="LFTY01000002">
    <property type="protein sequence ID" value="KMW56902.1"/>
    <property type="molecule type" value="Genomic_DNA"/>
</dbReference>